<name>A0AAN9PJ84_CLITE</name>
<feature type="compositionally biased region" description="Basic residues" evidence="1">
    <location>
        <begin position="31"/>
        <end position="46"/>
    </location>
</feature>
<gene>
    <name evidence="2" type="ORF">RJT34_12340</name>
</gene>
<evidence type="ECO:0000313" key="3">
    <source>
        <dbReference type="Proteomes" id="UP001359559"/>
    </source>
</evidence>
<feature type="region of interest" description="Disordered" evidence="1">
    <location>
        <begin position="24"/>
        <end position="116"/>
    </location>
</feature>
<comment type="caution">
    <text evidence="2">The sequence shown here is derived from an EMBL/GenBank/DDBJ whole genome shotgun (WGS) entry which is preliminary data.</text>
</comment>
<organism evidence="2 3">
    <name type="scientific">Clitoria ternatea</name>
    <name type="common">Butterfly pea</name>
    <dbReference type="NCBI Taxonomy" id="43366"/>
    <lineage>
        <taxon>Eukaryota</taxon>
        <taxon>Viridiplantae</taxon>
        <taxon>Streptophyta</taxon>
        <taxon>Embryophyta</taxon>
        <taxon>Tracheophyta</taxon>
        <taxon>Spermatophyta</taxon>
        <taxon>Magnoliopsida</taxon>
        <taxon>eudicotyledons</taxon>
        <taxon>Gunneridae</taxon>
        <taxon>Pentapetalae</taxon>
        <taxon>rosids</taxon>
        <taxon>fabids</taxon>
        <taxon>Fabales</taxon>
        <taxon>Fabaceae</taxon>
        <taxon>Papilionoideae</taxon>
        <taxon>50 kb inversion clade</taxon>
        <taxon>NPAAA clade</taxon>
        <taxon>indigoferoid/millettioid clade</taxon>
        <taxon>Phaseoleae</taxon>
        <taxon>Clitoria</taxon>
    </lineage>
</organism>
<evidence type="ECO:0000256" key="1">
    <source>
        <dbReference type="SAM" id="MobiDB-lite"/>
    </source>
</evidence>
<protein>
    <submittedName>
        <fullName evidence="2">Uncharacterized protein</fullName>
    </submittedName>
</protein>
<keyword evidence="3" id="KW-1185">Reference proteome</keyword>
<reference evidence="2 3" key="1">
    <citation type="submission" date="2024-01" db="EMBL/GenBank/DDBJ databases">
        <title>The genomes of 5 underutilized Papilionoideae crops provide insights into root nodulation and disease resistance.</title>
        <authorList>
            <person name="Yuan L."/>
        </authorList>
    </citation>
    <scope>NUCLEOTIDE SEQUENCE [LARGE SCALE GENOMIC DNA]</scope>
    <source>
        <strain evidence="2">LY-2023</strain>
        <tissue evidence="2">Leaf</tissue>
    </source>
</reference>
<evidence type="ECO:0000313" key="2">
    <source>
        <dbReference type="EMBL" id="KAK7301475.1"/>
    </source>
</evidence>
<dbReference type="Proteomes" id="UP001359559">
    <property type="component" value="Unassembled WGS sequence"/>
</dbReference>
<sequence>MRDKKRGKLLYECVSVLQEEIEKAEKYRKERKERKREKKERKKEKKERKYIDETSKEKKEKTHKDRSSKEKKHKERTSHAAVGEDRKQFKHVEEVKEIKPNGKLQKSEDGENEQLERNRITKELDQPISWSIVACRTVLRAARGKEAA</sequence>
<feature type="compositionally biased region" description="Basic and acidic residues" evidence="1">
    <location>
        <begin position="82"/>
        <end position="116"/>
    </location>
</feature>
<dbReference type="EMBL" id="JAYKXN010000003">
    <property type="protein sequence ID" value="KAK7301475.1"/>
    <property type="molecule type" value="Genomic_DNA"/>
</dbReference>
<feature type="compositionally biased region" description="Basic and acidic residues" evidence="1">
    <location>
        <begin position="47"/>
        <end position="68"/>
    </location>
</feature>
<accession>A0AAN9PJ84</accession>
<proteinExistence type="predicted"/>
<dbReference type="AlphaFoldDB" id="A0AAN9PJ84"/>